<feature type="transmembrane region" description="Helical" evidence="6">
    <location>
        <begin position="171"/>
        <end position="191"/>
    </location>
</feature>
<feature type="transmembrane region" description="Helical" evidence="6">
    <location>
        <begin position="138"/>
        <end position="155"/>
    </location>
</feature>
<sequence>MVFLFFVSLLWAFSFGLIKGQLTSLDPFFVAFARLLLSFLVFLPFFRWQAFKRQKVLLLVGGLQFGLMYMFYIYSYQWLMAYQVALFTIFTPIYITLLDDFLQKRFHWIHFSAAVLSVIGTGIIFWKQFDQANFLKGFVLVQASNFCFATGQILYRKYRSKRSSIRSEAQLFAALYLGGALITGLGSAWSVNWSSLVLMKTQILTLMYLGIIASGIGFFLWNYGALKVNAGTLAIFNNLKIPLAVLVAFLVFGESANLLRLSTGASLLGLALWFNEKFAKTI</sequence>
<evidence type="ECO:0000256" key="6">
    <source>
        <dbReference type="SAM" id="Phobius"/>
    </source>
</evidence>
<feature type="domain" description="EamA" evidence="7">
    <location>
        <begin position="136"/>
        <end position="272"/>
    </location>
</feature>
<dbReference type="InterPro" id="IPR037185">
    <property type="entry name" value="EmrE-like"/>
</dbReference>
<keyword evidence="2" id="KW-1003">Cell membrane</keyword>
<evidence type="ECO:0000256" key="1">
    <source>
        <dbReference type="ARBA" id="ARBA00004651"/>
    </source>
</evidence>
<evidence type="ECO:0000313" key="8">
    <source>
        <dbReference type="EMBL" id="HHE55825.1"/>
    </source>
</evidence>
<dbReference type="GO" id="GO:0005886">
    <property type="term" value="C:plasma membrane"/>
    <property type="evidence" value="ECO:0007669"/>
    <property type="project" value="UniProtKB-SubCell"/>
</dbReference>
<feature type="transmembrane region" description="Helical" evidence="6">
    <location>
        <begin position="203"/>
        <end position="221"/>
    </location>
</feature>
<proteinExistence type="predicted"/>
<feature type="transmembrane region" description="Helical" evidence="6">
    <location>
        <begin position="80"/>
        <end position="97"/>
    </location>
</feature>
<evidence type="ECO:0000259" key="7">
    <source>
        <dbReference type="Pfam" id="PF00892"/>
    </source>
</evidence>
<protein>
    <submittedName>
        <fullName evidence="8">EamA family transporter</fullName>
    </submittedName>
</protein>
<organism evidence="8">
    <name type="scientific">Caldithrix abyssi</name>
    <dbReference type="NCBI Taxonomy" id="187145"/>
    <lineage>
        <taxon>Bacteria</taxon>
        <taxon>Pseudomonadati</taxon>
        <taxon>Calditrichota</taxon>
        <taxon>Calditrichia</taxon>
        <taxon>Calditrichales</taxon>
        <taxon>Calditrichaceae</taxon>
        <taxon>Caldithrix</taxon>
    </lineage>
</organism>
<feature type="transmembrane region" description="Helical" evidence="6">
    <location>
        <begin position="233"/>
        <end position="252"/>
    </location>
</feature>
<dbReference type="Proteomes" id="UP000886111">
    <property type="component" value="Unassembled WGS sequence"/>
</dbReference>
<feature type="transmembrane region" description="Helical" evidence="6">
    <location>
        <begin position="56"/>
        <end position="74"/>
    </location>
</feature>
<name>A0A7V5LKC9_CALAY</name>
<feature type="domain" description="EamA" evidence="7">
    <location>
        <begin position="2"/>
        <end position="125"/>
    </location>
</feature>
<dbReference type="PANTHER" id="PTHR32322:SF18">
    <property type="entry name" value="S-ADENOSYLMETHIONINE_S-ADENOSYLHOMOCYSTEINE TRANSPORTER"/>
    <property type="match status" value="1"/>
</dbReference>
<dbReference type="InterPro" id="IPR050638">
    <property type="entry name" value="AA-Vitamin_Transporters"/>
</dbReference>
<reference evidence="8" key="1">
    <citation type="journal article" date="2020" name="mSystems">
        <title>Genome- and Community-Level Interaction Insights into Carbon Utilization and Element Cycling Functions of Hydrothermarchaeota in Hydrothermal Sediment.</title>
        <authorList>
            <person name="Zhou Z."/>
            <person name="Liu Y."/>
            <person name="Xu W."/>
            <person name="Pan J."/>
            <person name="Luo Z.H."/>
            <person name="Li M."/>
        </authorList>
    </citation>
    <scope>NUCLEOTIDE SEQUENCE [LARGE SCALE GENOMIC DNA]</scope>
    <source>
        <strain evidence="8">HyVt-76</strain>
    </source>
</reference>
<evidence type="ECO:0000256" key="5">
    <source>
        <dbReference type="ARBA" id="ARBA00023136"/>
    </source>
</evidence>
<feature type="transmembrane region" description="Helical" evidence="6">
    <location>
        <begin position="30"/>
        <end position="49"/>
    </location>
</feature>
<dbReference type="SUPFAM" id="SSF103481">
    <property type="entry name" value="Multidrug resistance efflux transporter EmrE"/>
    <property type="match status" value="2"/>
</dbReference>
<dbReference type="EMBL" id="DRTD01000633">
    <property type="protein sequence ID" value="HHE55825.1"/>
    <property type="molecule type" value="Genomic_DNA"/>
</dbReference>
<evidence type="ECO:0000256" key="4">
    <source>
        <dbReference type="ARBA" id="ARBA00022989"/>
    </source>
</evidence>
<evidence type="ECO:0000256" key="2">
    <source>
        <dbReference type="ARBA" id="ARBA00022475"/>
    </source>
</evidence>
<dbReference type="AlphaFoldDB" id="A0A7V5LKC9"/>
<dbReference type="Pfam" id="PF00892">
    <property type="entry name" value="EamA"/>
    <property type="match status" value="2"/>
</dbReference>
<keyword evidence="4 6" id="KW-1133">Transmembrane helix</keyword>
<keyword evidence="5 6" id="KW-0472">Membrane</keyword>
<keyword evidence="3 6" id="KW-0812">Transmembrane</keyword>
<gene>
    <name evidence="8" type="ORF">ENL21_08590</name>
</gene>
<dbReference type="InterPro" id="IPR000620">
    <property type="entry name" value="EamA_dom"/>
</dbReference>
<evidence type="ECO:0000256" key="3">
    <source>
        <dbReference type="ARBA" id="ARBA00022692"/>
    </source>
</evidence>
<accession>A0A7V5LKC9</accession>
<comment type="caution">
    <text evidence="8">The sequence shown here is derived from an EMBL/GenBank/DDBJ whole genome shotgun (WGS) entry which is preliminary data.</text>
</comment>
<feature type="transmembrane region" description="Helical" evidence="6">
    <location>
        <begin position="258"/>
        <end position="275"/>
    </location>
</feature>
<dbReference type="PANTHER" id="PTHR32322">
    <property type="entry name" value="INNER MEMBRANE TRANSPORTER"/>
    <property type="match status" value="1"/>
</dbReference>
<comment type="subcellular location">
    <subcellularLocation>
        <location evidence="1">Cell membrane</location>
        <topology evidence="1">Multi-pass membrane protein</topology>
    </subcellularLocation>
</comment>
<feature type="transmembrane region" description="Helical" evidence="6">
    <location>
        <begin position="109"/>
        <end position="126"/>
    </location>
</feature>